<comment type="subunit">
    <text evidence="8">Homodimer. Binds to stalled ribosomes, contacting rRNA.</text>
</comment>
<evidence type="ECO:0000256" key="4">
    <source>
        <dbReference type="ARBA" id="ARBA00022801"/>
    </source>
</evidence>
<dbReference type="SMART" id="SM00533">
    <property type="entry name" value="MUTSd"/>
    <property type="match status" value="1"/>
</dbReference>
<dbReference type="Pfam" id="PF20297">
    <property type="entry name" value="MSSS"/>
    <property type="match status" value="1"/>
</dbReference>
<dbReference type="RefSeq" id="WP_151861318.1">
    <property type="nucleotide sequence ID" value="NZ_WBZC01000029.1"/>
</dbReference>
<dbReference type="SUPFAM" id="SSF48334">
    <property type="entry name" value="DNA repair protein MutS, domain III"/>
    <property type="match status" value="1"/>
</dbReference>
<keyword evidence="9" id="KW-0175">Coiled coil</keyword>
<dbReference type="Pfam" id="PF00488">
    <property type="entry name" value="MutS_V"/>
    <property type="match status" value="1"/>
</dbReference>
<evidence type="ECO:0000256" key="3">
    <source>
        <dbReference type="ARBA" id="ARBA00022741"/>
    </source>
</evidence>
<dbReference type="PROSITE" id="PS00486">
    <property type="entry name" value="DNA_MISMATCH_REPAIR_2"/>
    <property type="match status" value="1"/>
</dbReference>
<dbReference type="SMART" id="SM00534">
    <property type="entry name" value="MUTSac"/>
    <property type="match status" value="1"/>
</dbReference>
<keyword evidence="6 8" id="KW-0694">RNA-binding</keyword>
<dbReference type="PANTHER" id="PTHR48466">
    <property type="entry name" value="OS10G0509000 PROTEIN-RELATED"/>
    <property type="match status" value="1"/>
</dbReference>
<dbReference type="InterPro" id="IPR027417">
    <property type="entry name" value="P-loop_NTPase"/>
</dbReference>
<dbReference type="GO" id="GO:0043023">
    <property type="term" value="F:ribosomal large subunit binding"/>
    <property type="evidence" value="ECO:0007669"/>
    <property type="project" value="UniProtKB-UniRule"/>
</dbReference>
<comment type="function">
    <text evidence="8">Acts as a ribosome collision sensor, splitting the ribosome into its 2 subunits. Detects stalled/collided 70S ribosomes which it binds and splits by an ATP-hydrolysis driven conformational change. Acts upstream of the ribosome quality control system (RQC), a ribosome-associated complex that mediates the extraction of incompletely synthesized nascent chains from stalled ribosomes and their subsequent degradation. Probably generates substrates for RQC.</text>
</comment>
<dbReference type="EMBL" id="WBZC01000029">
    <property type="protein sequence ID" value="KAB3534381.1"/>
    <property type="molecule type" value="Genomic_DNA"/>
</dbReference>
<comment type="caution">
    <text evidence="11">The sequence shown here is derived from an EMBL/GenBank/DDBJ whole genome shotgun (WGS) entry which is preliminary data.</text>
</comment>
<dbReference type="InterPro" id="IPR036063">
    <property type="entry name" value="Smr_dom_sf"/>
</dbReference>
<reference evidence="11 12" key="1">
    <citation type="submission" date="2019-10" db="EMBL/GenBank/DDBJ databases">
        <title>Alkaliphilus serpentinus sp. nov. and Alkaliphilus pronyensis sp. nov., two novel anaerobic alkaliphilic species isolated from the serpentinized-hosted hydrothermal field of the Prony Bay (New Caledonia).</title>
        <authorList>
            <person name="Postec A."/>
        </authorList>
    </citation>
    <scope>NUCLEOTIDE SEQUENCE [LARGE SCALE GENOMIC DNA]</scope>
    <source>
        <strain evidence="11 12">LacV</strain>
    </source>
</reference>
<gene>
    <name evidence="8" type="primary">mutS2</name>
    <name evidence="8" type="synonym">rqcU</name>
    <name evidence="11" type="ORF">F8154_09170</name>
</gene>
<dbReference type="FunFam" id="3.40.50.300:FF:000830">
    <property type="entry name" value="Endonuclease MutS2"/>
    <property type="match status" value="1"/>
</dbReference>
<evidence type="ECO:0000256" key="9">
    <source>
        <dbReference type="SAM" id="Coils"/>
    </source>
</evidence>
<dbReference type="PIRSF" id="PIRSF005814">
    <property type="entry name" value="MutS_YshD"/>
    <property type="match status" value="1"/>
</dbReference>
<feature type="coiled-coil region" evidence="9">
    <location>
        <begin position="536"/>
        <end position="613"/>
    </location>
</feature>
<dbReference type="Pfam" id="PF01713">
    <property type="entry name" value="Smr"/>
    <property type="match status" value="1"/>
</dbReference>
<dbReference type="OrthoDB" id="9808166at2"/>
<dbReference type="SMART" id="SM00463">
    <property type="entry name" value="SMR"/>
    <property type="match status" value="1"/>
</dbReference>
<dbReference type="Gene3D" id="3.40.50.300">
    <property type="entry name" value="P-loop containing nucleotide triphosphate hydrolases"/>
    <property type="match status" value="1"/>
</dbReference>
<protein>
    <recommendedName>
        <fullName evidence="8">Endonuclease MutS2</fullName>
        <ecNumber evidence="8">3.1.-.-</ecNumber>
    </recommendedName>
    <alternativeName>
        <fullName evidence="8">Ribosome-associated protein quality control-upstream factor</fullName>
        <shortName evidence="8">RQC-upstream factor</shortName>
        <shortName evidence="8">RqcU</shortName>
        <ecNumber evidence="8">3.6.4.-</ecNumber>
    </alternativeName>
</protein>
<dbReference type="PANTHER" id="PTHR48466:SF2">
    <property type="entry name" value="OS10G0509000 PROTEIN"/>
    <property type="match status" value="1"/>
</dbReference>
<accession>A0A6I0F4G2</accession>
<organism evidence="11 12">
    <name type="scientific">Alkaliphilus pronyensis</name>
    <dbReference type="NCBI Taxonomy" id="1482732"/>
    <lineage>
        <taxon>Bacteria</taxon>
        <taxon>Bacillati</taxon>
        <taxon>Bacillota</taxon>
        <taxon>Clostridia</taxon>
        <taxon>Peptostreptococcales</taxon>
        <taxon>Natronincolaceae</taxon>
        <taxon>Alkaliphilus</taxon>
    </lineage>
</organism>
<dbReference type="GO" id="GO:0140664">
    <property type="term" value="F:ATP-dependent DNA damage sensor activity"/>
    <property type="evidence" value="ECO:0007669"/>
    <property type="project" value="InterPro"/>
</dbReference>
<keyword evidence="3 8" id="KW-0547">Nucleotide-binding</keyword>
<dbReference type="SUPFAM" id="SSF52540">
    <property type="entry name" value="P-loop containing nucleoside triphosphate hydrolases"/>
    <property type="match status" value="1"/>
</dbReference>
<dbReference type="InterPro" id="IPR046893">
    <property type="entry name" value="MSSS"/>
</dbReference>
<evidence type="ECO:0000256" key="7">
    <source>
        <dbReference type="ARBA" id="ARBA00023125"/>
    </source>
</evidence>
<evidence type="ECO:0000313" key="11">
    <source>
        <dbReference type="EMBL" id="KAB3534381.1"/>
    </source>
</evidence>
<dbReference type="EC" id="3.1.-.-" evidence="8"/>
<dbReference type="EC" id="3.6.4.-" evidence="8"/>
<dbReference type="InterPro" id="IPR045076">
    <property type="entry name" value="MutS"/>
</dbReference>
<proteinExistence type="inferred from homology"/>
<dbReference type="PROSITE" id="PS50828">
    <property type="entry name" value="SMR"/>
    <property type="match status" value="1"/>
</dbReference>
<dbReference type="GO" id="GO:0006298">
    <property type="term" value="P:mismatch repair"/>
    <property type="evidence" value="ECO:0007669"/>
    <property type="project" value="InterPro"/>
</dbReference>
<comment type="function">
    <text evidence="8">Endonuclease that is involved in the suppression of homologous recombination and thus may have a key role in the control of bacterial genetic diversity.</text>
</comment>
<evidence type="ECO:0000259" key="10">
    <source>
        <dbReference type="PROSITE" id="PS50828"/>
    </source>
</evidence>
<dbReference type="GO" id="GO:0016887">
    <property type="term" value="F:ATP hydrolysis activity"/>
    <property type="evidence" value="ECO:0007669"/>
    <property type="project" value="InterPro"/>
</dbReference>
<keyword evidence="7 8" id="KW-0238">DNA-binding</keyword>
<dbReference type="InterPro" id="IPR036187">
    <property type="entry name" value="DNA_mismatch_repair_MutS_sf"/>
</dbReference>
<keyword evidence="5 8" id="KW-0067">ATP-binding</keyword>
<dbReference type="GO" id="GO:0004519">
    <property type="term" value="F:endonuclease activity"/>
    <property type="evidence" value="ECO:0007669"/>
    <property type="project" value="UniProtKB-UniRule"/>
</dbReference>
<sequence length="790" mass="88530">MNERSLRVLEFKKIVERLTEKCRSSLGKELAKEIKPSTQINEVKGYQQETSEAQALLIKRGNVPIDGIHDVAHMIRRAEIGSYLDPGQLLIVKDTLRVARRMKAFIKKDKEEAKFPIIEDTVNGLATFKDIEDIIDNAIISDSEISDNASTELKHIRRTILSKNDSIRNKLNSIISSSTNQKYLQDPIITMRGDRYVVPVKQEHRGNIPGLIHDQSSSGATLFIEPMSVLELNNELKELKLKERREIERILMEISALVAERGQEIVGNQKLLQYLDFVFAKGKLSLELKGIEPIINDKGKINIKEGRHPLLSSHEVVPINIWSGDKFKTLIITGPNTGGKTVTLKTVGLLTIMAQSGLHIPADFGTEISIFHQIFADIGDEQSIEQSLSTFSSHMTNIVSILDEVTPKSLVLFDELGAGTDPVEGAALAMAILNHLRVINASVIATTHYSELKHYALSNEAVENASVEFDVKTLRPTYKLLIGIPGKSNAFEISRKLGLRDEIIESAKEFISTENIHFEDLLQSIEGNRRATEADRHEAKRLKLDAEKLFEKYEDKNKQLEEQREKVIKEAKKEAHRLLKDAKAEAEEIIKSLRELKLEMEEKEMNRQIEASKMKLSKKMNMMGESLEDVFKAKANRKTPKNLKAGETVNVLSLNQQGHVVTPEDENGEVVIQVGIMKVTMHVSNLERIKDKKNTKQTGIGKIVKSKAATIKNELDVRGMNLEEAMLEVDKFIDDCYIAGLSPITIIHGVGTGILSSGIKQMLKKNRHIKSYRVGQYGEGGAGVTVIELK</sequence>
<dbReference type="HAMAP" id="MF_00092">
    <property type="entry name" value="MutS2"/>
    <property type="match status" value="1"/>
</dbReference>
<keyword evidence="8 11" id="KW-0255">Endonuclease</keyword>
<evidence type="ECO:0000256" key="2">
    <source>
        <dbReference type="ARBA" id="ARBA00022730"/>
    </source>
</evidence>
<dbReference type="InterPro" id="IPR002625">
    <property type="entry name" value="Smr_dom"/>
</dbReference>
<dbReference type="AlphaFoldDB" id="A0A6I0F4G2"/>
<dbReference type="Proteomes" id="UP000432715">
    <property type="component" value="Unassembled WGS sequence"/>
</dbReference>
<evidence type="ECO:0000256" key="8">
    <source>
        <dbReference type="HAMAP-Rule" id="MF_00092"/>
    </source>
</evidence>
<evidence type="ECO:0000256" key="1">
    <source>
        <dbReference type="ARBA" id="ARBA00022722"/>
    </source>
</evidence>
<dbReference type="CDD" id="cd06503">
    <property type="entry name" value="ATP-synt_Fo_b"/>
    <property type="match status" value="1"/>
</dbReference>
<dbReference type="NCBIfam" id="TIGR01069">
    <property type="entry name" value="mutS2"/>
    <property type="match status" value="1"/>
</dbReference>
<keyword evidence="12" id="KW-1185">Reference proteome</keyword>
<dbReference type="SUPFAM" id="SSF160443">
    <property type="entry name" value="SMR domain-like"/>
    <property type="match status" value="1"/>
</dbReference>
<keyword evidence="4 8" id="KW-0378">Hydrolase</keyword>
<dbReference type="GO" id="GO:0072344">
    <property type="term" value="P:rescue of stalled ribosome"/>
    <property type="evidence" value="ECO:0007669"/>
    <property type="project" value="UniProtKB-UniRule"/>
</dbReference>
<dbReference type="GO" id="GO:0005524">
    <property type="term" value="F:ATP binding"/>
    <property type="evidence" value="ECO:0007669"/>
    <property type="project" value="UniProtKB-UniRule"/>
</dbReference>
<dbReference type="Gene3D" id="3.30.1370.110">
    <property type="match status" value="1"/>
</dbReference>
<dbReference type="InterPro" id="IPR000432">
    <property type="entry name" value="DNA_mismatch_repair_MutS_C"/>
</dbReference>
<dbReference type="GO" id="GO:0019843">
    <property type="term" value="F:rRNA binding"/>
    <property type="evidence" value="ECO:0007669"/>
    <property type="project" value="UniProtKB-UniRule"/>
</dbReference>
<evidence type="ECO:0000256" key="6">
    <source>
        <dbReference type="ARBA" id="ARBA00022884"/>
    </source>
</evidence>
<dbReference type="GO" id="GO:0030983">
    <property type="term" value="F:mismatched DNA binding"/>
    <property type="evidence" value="ECO:0007669"/>
    <property type="project" value="InterPro"/>
</dbReference>
<evidence type="ECO:0000256" key="5">
    <source>
        <dbReference type="ARBA" id="ARBA00022840"/>
    </source>
</evidence>
<feature type="domain" description="Smr" evidence="10">
    <location>
        <begin position="715"/>
        <end position="790"/>
    </location>
</feature>
<keyword evidence="1 8" id="KW-0540">Nuclease</keyword>
<comment type="similarity">
    <text evidence="8">Belongs to the DNA mismatch repair MutS family. MutS2 subfamily.</text>
</comment>
<dbReference type="InterPro" id="IPR007696">
    <property type="entry name" value="DNA_mismatch_repair_MutS_core"/>
</dbReference>
<name>A0A6I0F4G2_9FIRM</name>
<feature type="binding site" evidence="8">
    <location>
        <begin position="334"/>
        <end position="341"/>
    </location>
    <ligand>
        <name>ATP</name>
        <dbReference type="ChEBI" id="CHEBI:30616"/>
    </ligand>
</feature>
<dbReference type="InterPro" id="IPR005747">
    <property type="entry name" value="MutS2"/>
</dbReference>
<dbReference type="CDD" id="cd03280">
    <property type="entry name" value="ABC_MutS2"/>
    <property type="match status" value="1"/>
</dbReference>
<evidence type="ECO:0000313" key="12">
    <source>
        <dbReference type="Proteomes" id="UP000432715"/>
    </source>
</evidence>
<dbReference type="GO" id="GO:0045910">
    <property type="term" value="P:negative regulation of DNA recombination"/>
    <property type="evidence" value="ECO:0007669"/>
    <property type="project" value="InterPro"/>
</dbReference>
<keyword evidence="2 8" id="KW-0699">rRNA-binding</keyword>